<keyword evidence="1" id="KW-0378">Hydrolase</keyword>
<dbReference type="SFLD" id="SFLDS00003">
    <property type="entry name" value="Haloacid_Dehalogenase"/>
    <property type="match status" value="1"/>
</dbReference>
<dbReference type="NCBIfam" id="TIGR02254">
    <property type="entry name" value="YjjG_YfnB"/>
    <property type="match status" value="1"/>
</dbReference>
<dbReference type="InterPro" id="IPR036412">
    <property type="entry name" value="HAD-like_sf"/>
</dbReference>
<dbReference type="EC" id="3.1.3.5" evidence="1"/>
<dbReference type="EMBL" id="JACSDI010000004">
    <property type="protein sequence ID" value="MCG9964109.1"/>
    <property type="molecule type" value="Genomic_DNA"/>
</dbReference>
<dbReference type="Gene3D" id="1.10.150.240">
    <property type="entry name" value="Putative phosphatase, domain 2"/>
    <property type="match status" value="1"/>
</dbReference>
<reference evidence="1 2" key="1">
    <citation type="submission" date="2020-08" db="EMBL/GenBank/DDBJ databases">
        <title>Whole genome sequence of Shewanella sp strain PS-2.</title>
        <authorList>
            <person name="Das S.K."/>
        </authorList>
    </citation>
    <scope>NUCLEOTIDE SEQUENCE [LARGE SCALE GENOMIC DNA]</scope>
    <source>
        <strain evidence="1 2">PS-2</strain>
    </source>
</reference>
<evidence type="ECO:0000313" key="2">
    <source>
        <dbReference type="Proteomes" id="UP000829384"/>
    </source>
</evidence>
<sequence length="245" mass="27185">MPLNGIGMELSYFVRKRVPMSLPYQWILFDADETLFYFDALKGLKLMFGEFGVDFTQADFDEYQLVNKPLWVDYQDGKITAAELQTTRFEPWAAKLAVAPQALNSAFLSAMAEICAPLPGARELLSALQGKAKLGIITNGFTELQTVRLQRTGLQHHFDILVISEKVGIAKPDVGIFEHALELMGRPAREQVLMVGDNLHSDIQGGLNAGIHTCWYNVHGHAASAGITPNYQVNSHQELQQILGL</sequence>
<dbReference type="InterPro" id="IPR011951">
    <property type="entry name" value="HAD-SF_hydro_IA_YjjG/PynA"/>
</dbReference>
<name>A0ABS9QUT4_9GAMM</name>
<gene>
    <name evidence="1" type="primary">yjjG</name>
    <name evidence="1" type="ORF">H9J30_09310</name>
</gene>
<dbReference type="Pfam" id="PF00702">
    <property type="entry name" value="Hydrolase"/>
    <property type="match status" value="1"/>
</dbReference>
<dbReference type="NCBIfam" id="NF006976">
    <property type="entry name" value="PRK09449.1"/>
    <property type="match status" value="1"/>
</dbReference>
<dbReference type="NCBIfam" id="TIGR01549">
    <property type="entry name" value="HAD-SF-IA-v1"/>
    <property type="match status" value="1"/>
</dbReference>
<dbReference type="NCBIfam" id="TIGR01509">
    <property type="entry name" value="HAD-SF-IA-v3"/>
    <property type="match status" value="1"/>
</dbReference>
<accession>A0ABS9QUT4</accession>
<keyword evidence="2" id="KW-1185">Reference proteome</keyword>
<dbReference type="PRINTS" id="PR00413">
    <property type="entry name" value="HADHALOGNASE"/>
</dbReference>
<dbReference type="PANTHER" id="PTHR47478">
    <property type="match status" value="1"/>
</dbReference>
<dbReference type="Proteomes" id="UP000829384">
    <property type="component" value="Unassembled WGS sequence"/>
</dbReference>
<dbReference type="CDD" id="cd04305">
    <property type="entry name" value="HAD_Neu5Ac-Pase_like"/>
    <property type="match status" value="1"/>
</dbReference>
<dbReference type="SUPFAM" id="SSF56784">
    <property type="entry name" value="HAD-like"/>
    <property type="match status" value="1"/>
</dbReference>
<protein>
    <submittedName>
        <fullName evidence="1">Pyrimidine 5'-nucleotidase</fullName>
        <ecNumber evidence="1">3.1.3.5</ecNumber>
    </submittedName>
</protein>
<evidence type="ECO:0000313" key="1">
    <source>
        <dbReference type="EMBL" id="MCG9964109.1"/>
    </source>
</evidence>
<comment type="caution">
    <text evidence="1">The sequence shown here is derived from an EMBL/GenBank/DDBJ whole genome shotgun (WGS) entry which is preliminary data.</text>
</comment>
<dbReference type="InterPro" id="IPR023198">
    <property type="entry name" value="PGP-like_dom2"/>
</dbReference>
<proteinExistence type="predicted"/>
<dbReference type="InterPro" id="IPR006439">
    <property type="entry name" value="HAD-SF_hydro_IA"/>
</dbReference>
<dbReference type="InterPro" id="IPR023214">
    <property type="entry name" value="HAD_sf"/>
</dbReference>
<dbReference type="SFLD" id="SFLDG01129">
    <property type="entry name" value="C1.5:_HAD__Beta-PGM__Phosphata"/>
    <property type="match status" value="1"/>
</dbReference>
<dbReference type="GO" id="GO:0008253">
    <property type="term" value="F:5'-nucleotidase activity"/>
    <property type="evidence" value="ECO:0007669"/>
    <property type="project" value="UniProtKB-EC"/>
</dbReference>
<dbReference type="Gene3D" id="3.40.50.1000">
    <property type="entry name" value="HAD superfamily/HAD-like"/>
    <property type="match status" value="1"/>
</dbReference>
<dbReference type="InterPro" id="IPR052550">
    <property type="entry name" value="Pyrimidine_5'-ntase_YjjG"/>
</dbReference>
<organism evidence="1 2">
    <name type="scientific">Shewanella cutis</name>
    <dbReference type="NCBI Taxonomy" id="2766780"/>
    <lineage>
        <taxon>Bacteria</taxon>
        <taxon>Pseudomonadati</taxon>
        <taxon>Pseudomonadota</taxon>
        <taxon>Gammaproteobacteria</taxon>
        <taxon>Alteromonadales</taxon>
        <taxon>Shewanellaceae</taxon>
        <taxon>Shewanella</taxon>
    </lineage>
</organism>
<dbReference type="PANTHER" id="PTHR47478:SF1">
    <property type="entry name" value="PYRIMIDINE 5'-NUCLEOTIDASE YJJG"/>
    <property type="match status" value="1"/>
</dbReference>